<dbReference type="Proteomes" id="UP001165101">
    <property type="component" value="Unassembled WGS sequence"/>
</dbReference>
<accession>A0ACB5TJT9</accession>
<dbReference type="EMBL" id="BSXV01000580">
    <property type="protein sequence ID" value="GME89725.1"/>
    <property type="molecule type" value="Genomic_DNA"/>
</dbReference>
<comment type="caution">
    <text evidence="1">The sequence shown here is derived from an EMBL/GenBank/DDBJ whole genome shotgun (WGS) entry which is preliminary data.</text>
</comment>
<protein>
    <submittedName>
        <fullName evidence="1">Unnamed protein product</fullName>
    </submittedName>
</protein>
<evidence type="ECO:0000313" key="2">
    <source>
        <dbReference type="Proteomes" id="UP001165101"/>
    </source>
</evidence>
<sequence length="378" mass="44832">MKTIIKEVNLKLLEFKDTNSNNYERIYFTLKFSLLDTKDNSNNNKKGNKNIEKDKNKKNNLKIEKEEKIRLLKPKIKLFYEYLNNLLEKQKFKIESPERIRFNNLVCFQVHISTELKSSLKIINEIDIFNKFLSKFGELVYCNLSFNFKNDIYSKIHIFNFLIDLQTDNVPYKSWNYAQDKPFPIYSNKQLPEDKCAIALSLEILITSPLVYCPKCLLIGHYHEECPYFSECKVCSNKLTDDITENDDMTENDESAFDDDDDEDDNDEEEEEEEEENDAGRSIRKNTEHSEYNLSDDEQNDDDEEQDDEDENVDELISHNFFRCPKTTKQDVIQVIKKLPSIVFIDEFGNLSPFSEMYAIECKDKWDFKEMLNEYIKV</sequence>
<name>A0ACB5TJT9_CANBO</name>
<evidence type="ECO:0000313" key="1">
    <source>
        <dbReference type="EMBL" id="GME89725.1"/>
    </source>
</evidence>
<organism evidence="1 2">
    <name type="scientific">Candida boidinii</name>
    <name type="common">Yeast</name>
    <dbReference type="NCBI Taxonomy" id="5477"/>
    <lineage>
        <taxon>Eukaryota</taxon>
        <taxon>Fungi</taxon>
        <taxon>Dikarya</taxon>
        <taxon>Ascomycota</taxon>
        <taxon>Saccharomycotina</taxon>
        <taxon>Pichiomycetes</taxon>
        <taxon>Pichiales</taxon>
        <taxon>Pichiaceae</taxon>
        <taxon>Ogataea</taxon>
        <taxon>Ogataea/Candida clade</taxon>
    </lineage>
</organism>
<proteinExistence type="predicted"/>
<reference evidence="1" key="1">
    <citation type="submission" date="2023-04" db="EMBL/GenBank/DDBJ databases">
        <title>Candida boidinii NBRC 1967.</title>
        <authorList>
            <person name="Ichikawa N."/>
            <person name="Sato H."/>
            <person name="Tonouchi N."/>
        </authorList>
    </citation>
    <scope>NUCLEOTIDE SEQUENCE</scope>
    <source>
        <strain evidence="1">NBRC 1967</strain>
    </source>
</reference>
<keyword evidence="2" id="KW-1185">Reference proteome</keyword>
<gene>
    <name evidence="1" type="ORF">Cboi01_000153000</name>
</gene>